<dbReference type="Proteomes" id="UP000798808">
    <property type="component" value="Unassembled WGS sequence"/>
</dbReference>
<feature type="signal peptide" evidence="1">
    <location>
        <begin position="1"/>
        <end position="24"/>
    </location>
</feature>
<comment type="caution">
    <text evidence="2">The sequence shown here is derived from an EMBL/GenBank/DDBJ whole genome shotgun (WGS) entry which is preliminary data.</text>
</comment>
<proteinExistence type="predicted"/>
<feature type="chain" id="PRO_5046403016" evidence="1">
    <location>
        <begin position="25"/>
        <end position="182"/>
    </location>
</feature>
<evidence type="ECO:0000313" key="2">
    <source>
        <dbReference type="EMBL" id="MTI26240.1"/>
    </source>
</evidence>
<evidence type="ECO:0000256" key="1">
    <source>
        <dbReference type="SAM" id="SignalP"/>
    </source>
</evidence>
<dbReference type="EMBL" id="SMLW01000571">
    <property type="protein sequence ID" value="MTI26240.1"/>
    <property type="molecule type" value="Genomic_DNA"/>
</dbReference>
<reference evidence="2 3" key="1">
    <citation type="submission" date="2019-02" db="EMBL/GenBank/DDBJ databases">
        <authorList>
            <person name="Goldberg S.R."/>
            <person name="Haltli B.A."/>
            <person name="Correa H."/>
            <person name="Russell K.G."/>
        </authorList>
    </citation>
    <scope>NUCLEOTIDE SEQUENCE [LARGE SCALE GENOMIC DNA]</scope>
    <source>
        <strain evidence="2 3">JCM 16186</strain>
    </source>
</reference>
<name>A0ABW9RT41_9BACT</name>
<sequence length="182" mass="20853">MNSRFRYLTFSIILLSAIHSHVFAQEAITPRPSPAAIVTMKYDDTYVKLTYSQPHKRGRDIFGGLVPYGHVWRTGANEATELTLTGDVLINGDTLKSGTYSIFSIPQKNQWTIIINEELGQWGAYNYNKEADVMRFDVPTQPIQNTVWEPFTITFEQKNDTADLLMMWDKTKVAIPIEFLKE</sequence>
<protein>
    <submittedName>
        <fullName evidence="2">DUF2911 domain-containing protein</fullName>
    </submittedName>
</protein>
<evidence type="ECO:0000313" key="3">
    <source>
        <dbReference type="Proteomes" id="UP000798808"/>
    </source>
</evidence>
<gene>
    <name evidence="2" type="ORF">E1163_14880</name>
</gene>
<organism evidence="2 3">
    <name type="scientific">Fulvivirga kasyanovii</name>
    <dbReference type="NCBI Taxonomy" id="396812"/>
    <lineage>
        <taxon>Bacteria</taxon>
        <taxon>Pseudomonadati</taxon>
        <taxon>Bacteroidota</taxon>
        <taxon>Cytophagia</taxon>
        <taxon>Cytophagales</taxon>
        <taxon>Fulvivirgaceae</taxon>
        <taxon>Fulvivirga</taxon>
    </lineage>
</organism>
<keyword evidence="3" id="KW-1185">Reference proteome</keyword>
<dbReference type="Pfam" id="PF11138">
    <property type="entry name" value="DUF2911"/>
    <property type="match status" value="1"/>
</dbReference>
<keyword evidence="1" id="KW-0732">Signal</keyword>
<accession>A0ABW9RT41</accession>
<dbReference type="RefSeq" id="WP_155173198.1">
    <property type="nucleotide sequence ID" value="NZ_BAAAFL010000029.1"/>
</dbReference>
<dbReference type="InterPro" id="IPR021314">
    <property type="entry name" value="DUF2911"/>
</dbReference>